<dbReference type="Gene3D" id="2.30.39.10">
    <property type="entry name" value="Alpha-1-antitrypsin, domain 1"/>
    <property type="match status" value="1"/>
</dbReference>
<dbReference type="RefSeq" id="XP_002670353.1">
    <property type="nucleotide sequence ID" value="XM_002670307.1"/>
</dbReference>
<dbReference type="InterPro" id="IPR042185">
    <property type="entry name" value="Serpin_sf_2"/>
</dbReference>
<dbReference type="GO" id="GO:0004867">
    <property type="term" value="F:serine-type endopeptidase inhibitor activity"/>
    <property type="evidence" value="ECO:0007669"/>
    <property type="project" value="InterPro"/>
</dbReference>
<dbReference type="GeneID" id="8857553"/>
<dbReference type="OrthoDB" id="1063785at2759"/>
<dbReference type="KEGG" id="ngr:NAEGRDRAFT_74653"/>
<dbReference type="STRING" id="5762.D2VZX6"/>
<dbReference type="GO" id="GO:0005615">
    <property type="term" value="C:extracellular space"/>
    <property type="evidence" value="ECO:0007669"/>
    <property type="project" value="InterPro"/>
</dbReference>
<dbReference type="InterPro" id="IPR036186">
    <property type="entry name" value="Serpin_sf"/>
</dbReference>
<dbReference type="EMBL" id="GG738916">
    <property type="protein sequence ID" value="EFC37609.1"/>
    <property type="molecule type" value="Genomic_DNA"/>
</dbReference>
<dbReference type="VEuPathDB" id="AmoebaDB:NAEGRDRAFT_74653"/>
<organism evidence="5">
    <name type="scientific">Naegleria gruberi</name>
    <name type="common">Amoeba</name>
    <dbReference type="NCBI Taxonomy" id="5762"/>
    <lineage>
        <taxon>Eukaryota</taxon>
        <taxon>Discoba</taxon>
        <taxon>Heterolobosea</taxon>
        <taxon>Tetramitia</taxon>
        <taxon>Eutetramitia</taxon>
        <taxon>Vahlkampfiidae</taxon>
        <taxon>Naegleria</taxon>
    </lineage>
</organism>
<reference evidence="4 5" key="1">
    <citation type="journal article" date="2010" name="Cell">
        <title>The genome of Naegleria gruberi illuminates early eukaryotic versatility.</title>
        <authorList>
            <person name="Fritz-Laylin L.K."/>
            <person name="Prochnik S.E."/>
            <person name="Ginger M.L."/>
            <person name="Dacks J.B."/>
            <person name="Carpenter M.L."/>
            <person name="Field M.C."/>
            <person name="Kuo A."/>
            <person name="Paredez A."/>
            <person name="Chapman J."/>
            <person name="Pham J."/>
            <person name="Shu S."/>
            <person name="Neupane R."/>
            <person name="Cipriano M."/>
            <person name="Mancuso J."/>
            <person name="Tu H."/>
            <person name="Salamov A."/>
            <person name="Lindquist E."/>
            <person name="Shapiro H."/>
            <person name="Lucas S."/>
            <person name="Grigoriev I.V."/>
            <person name="Cande W.Z."/>
            <person name="Fulton C."/>
            <person name="Rokhsar D.S."/>
            <person name="Dawson S.C."/>
        </authorList>
    </citation>
    <scope>NUCLEOTIDE SEQUENCE [LARGE SCALE GENOMIC DNA]</scope>
    <source>
        <strain evidence="4 5">NEG-M</strain>
    </source>
</reference>
<feature type="domain" description="Serpin" evidence="3">
    <location>
        <begin position="18"/>
        <end position="385"/>
    </location>
</feature>
<evidence type="ECO:0000256" key="2">
    <source>
        <dbReference type="RuleBase" id="RU000411"/>
    </source>
</evidence>
<comment type="similarity">
    <text evidence="1 2">Belongs to the serpin family.</text>
</comment>
<proteinExistence type="inferred from homology"/>
<dbReference type="OMA" id="CQVPTMY"/>
<dbReference type="Proteomes" id="UP000006671">
    <property type="component" value="Unassembled WGS sequence"/>
</dbReference>
<dbReference type="PANTHER" id="PTHR11461">
    <property type="entry name" value="SERINE PROTEASE INHIBITOR, SERPIN"/>
    <property type="match status" value="1"/>
</dbReference>
<dbReference type="Pfam" id="PF00079">
    <property type="entry name" value="Serpin"/>
    <property type="match status" value="1"/>
</dbReference>
<dbReference type="InterPro" id="IPR042178">
    <property type="entry name" value="Serpin_sf_1"/>
</dbReference>
<accession>D2VZX6</accession>
<evidence type="ECO:0000259" key="3">
    <source>
        <dbReference type="SMART" id="SM00093"/>
    </source>
</evidence>
<name>D2VZX6_NAEGR</name>
<gene>
    <name evidence="4" type="ORF">NAEGRDRAFT_74653</name>
</gene>
<keyword evidence="5" id="KW-1185">Reference proteome</keyword>
<dbReference type="InParanoid" id="D2VZX6"/>
<dbReference type="Gene3D" id="3.30.497.10">
    <property type="entry name" value="Antithrombin, subunit I, domain 2"/>
    <property type="match status" value="1"/>
</dbReference>
<evidence type="ECO:0000256" key="1">
    <source>
        <dbReference type="ARBA" id="ARBA00009500"/>
    </source>
</evidence>
<dbReference type="CDD" id="cd00172">
    <property type="entry name" value="serpin"/>
    <property type="match status" value="1"/>
</dbReference>
<evidence type="ECO:0000313" key="5">
    <source>
        <dbReference type="Proteomes" id="UP000006671"/>
    </source>
</evidence>
<evidence type="ECO:0000313" key="4">
    <source>
        <dbReference type="EMBL" id="EFC37609.1"/>
    </source>
</evidence>
<protein>
    <submittedName>
        <fullName evidence="4">Predicted protein</fullName>
    </submittedName>
</protein>
<dbReference type="PANTHER" id="PTHR11461:SF211">
    <property type="entry name" value="GH10112P-RELATED"/>
    <property type="match status" value="1"/>
</dbReference>
<dbReference type="InterPro" id="IPR000215">
    <property type="entry name" value="Serpin_fam"/>
</dbReference>
<dbReference type="eggNOG" id="KOG2392">
    <property type="taxonomic scope" value="Eukaryota"/>
</dbReference>
<dbReference type="MEROPS" id="I04.079"/>
<dbReference type="InterPro" id="IPR023796">
    <property type="entry name" value="Serpin_dom"/>
</dbReference>
<sequence length="385" mass="42561">MGLSASNSLAASHNKFSSQLYQTITQKKQKENVVFSPVSIYLAMLMATSGANGESLTELVNGLGIDKAPSTIEEWRQIVEPFATTFYSNLNTSILNVANNAFVEQNATLDGKYKDHVKKAFQAQVTQCDFAGNAEGETKKINEWVSSKTNQMIKDLIEPGLLTSLTRLVLVNAIHFLGAWKKAFDKENSYNGTFYGAEGENTCRMMSKSDSKEQYGSEGGYHWVTLPFSDVKYKMTIVAVKDQSFQQTLDGWVAQKLNQGIDTAFPTNEAKLSSFRFPAFELEQGLELSEILQSAPFNIKKPFTNEADFSNLLTKEDIFIDKVIHKAAIKVDEAGAEASAATAIVMRTLSYDPNQISFIAESPFTFVLSDDSSKTVLFVGKVNKL</sequence>
<dbReference type="SMART" id="SM00093">
    <property type="entry name" value="SERPIN"/>
    <property type="match status" value="1"/>
</dbReference>
<dbReference type="SUPFAM" id="SSF56574">
    <property type="entry name" value="Serpins"/>
    <property type="match status" value="1"/>
</dbReference>
<dbReference type="AlphaFoldDB" id="D2VZX6"/>